<sequence>MAEIVNIQSLDAVTFELQTYTLNDINLIPIIDTFGNFDSTTDHIEYFIYDLNDNILFSNVIGYSQFSLLNNNLFIDPEANLKDQGYTEGNYNTLYNFLRNRAGSSPLNRYYIDEISSDRTEVRLNTTAIPNSEVIISVGDFISYRDSSSVFVDFYLDFGDNNLIIANNILLDINTNPDDPTVLIKLYEPLPDNFDIQSQCWIVESIAEPVAYNISIIQTFDELDQNIYLRGPNTNIAIKDQINNSTPYVTYNSLTSNTSVSGTGSLQYQINSILAEKGLEINIDYSDYSEFVFFSSAKTRLENFYYKLSLIDQYQSNANLITSTTNSFIINSSNIWTNKIDEIITGFDGYEYYLYYESGSTAWPKTNSTYPYINSLPNSVNGLAFLASQSIVAENYDSQNNNRLINAIPSYLTDDSTNEQYMLFVDMVGQNFDSVWVYIKDVTNKYNADNRVDYGVSKDLVADVLRDLGIKIYQNNFSTDDLYSALLGITPSGSLYNLPFTIGSLPVPTGSFLDYINTYVTASSTGSLDPTFDINAETYKRIYHNLPYILKKKGTPEGLRALITSYGIPDTILRINEFGGKDKNTNTWDYWQDEYNYAYNYTSSTPTAPAVVTNFQLNSNWNSITNNNRPTTLQFRFKVANAEDIFTNTKTTLWHLDNGIDKPCVVLNYTGSGLTSGSYAGSIPDPYNQYAELKFIGPSFPTPAPTLYLPFLNEDWWSVTLTVTSTTATIYAGNIQYDGYDGNKLGYYASSSSTYSPGDFPGWTSAFTSSFLPSASTYNSIQYKPLSGSLQEIRYYGNLVLNESSIKDYIMNPYSIEGNGVGNGYDNLAFRLPLGGELYTGSTSVHPKITGSWTTTSSFVSTSTASINLTNGKFVPNKETFFYDQVAAGIQNAVSEKIQNKNIVLPYTGSDSNIPDNKVLSPFISVQQQPSISGSYTNNVDYVEVAFSPQNEINDDINDTFGYFNMGEYIGDPRYIPSRNTSYTDLNILRDKYFEKYTSNYNIWDYVRLIKFFDNSLFKMIQDFVPAHTDLASGVVIKQHLLERNRYPTPQINLYTTQSVYGSGSTPVWNSPNVFEDITITGSIRGIPGMLDGQRIFTSSTDYESFPIEQATGSSGGVMPEFNGTASTDLYVNITQSWSGTTPSLVGNVAFTQSNQDEFFNGELSGSVITVSNGNLTDPDCEIYLNANTIETKYKPIFYKSTQLLGSDNSLNIFLNPNTAPNPGEIYLYWDSGSFNSQTFGTAYLPNNNTQQTQ</sequence>
<gene>
    <name evidence="1" type="ORF">UFOVP331_168</name>
</gene>
<accession>A0A6J5LVQ9</accession>
<evidence type="ECO:0000313" key="1">
    <source>
        <dbReference type="EMBL" id="CAB4138608.1"/>
    </source>
</evidence>
<dbReference type="EMBL" id="LR796345">
    <property type="protein sequence ID" value="CAB4138608.1"/>
    <property type="molecule type" value="Genomic_DNA"/>
</dbReference>
<protein>
    <submittedName>
        <fullName evidence="1">Uncharacterized protein</fullName>
    </submittedName>
</protein>
<name>A0A6J5LVQ9_9CAUD</name>
<reference evidence="1" key="1">
    <citation type="submission" date="2020-04" db="EMBL/GenBank/DDBJ databases">
        <authorList>
            <person name="Chiriac C."/>
            <person name="Salcher M."/>
            <person name="Ghai R."/>
            <person name="Kavagutti S V."/>
        </authorList>
    </citation>
    <scope>NUCLEOTIDE SEQUENCE</scope>
</reference>
<organism evidence="1">
    <name type="scientific">uncultured Caudovirales phage</name>
    <dbReference type="NCBI Taxonomy" id="2100421"/>
    <lineage>
        <taxon>Viruses</taxon>
        <taxon>Duplodnaviria</taxon>
        <taxon>Heunggongvirae</taxon>
        <taxon>Uroviricota</taxon>
        <taxon>Caudoviricetes</taxon>
        <taxon>Peduoviridae</taxon>
        <taxon>Maltschvirus</taxon>
        <taxon>Maltschvirus maltsch</taxon>
    </lineage>
</organism>
<proteinExistence type="predicted"/>